<dbReference type="Pfam" id="PF13386">
    <property type="entry name" value="DsbD_2"/>
    <property type="match status" value="1"/>
</dbReference>
<feature type="domain" description="HMA" evidence="2">
    <location>
        <begin position="2"/>
        <end position="67"/>
    </location>
</feature>
<feature type="transmembrane region" description="Helical" evidence="1">
    <location>
        <begin position="121"/>
        <end position="145"/>
    </location>
</feature>
<gene>
    <name evidence="3" type="ORF">A2845_05195</name>
</gene>
<keyword evidence="1" id="KW-1133">Transmembrane helix</keyword>
<evidence type="ECO:0000313" key="3">
    <source>
        <dbReference type="EMBL" id="OGZ04859.1"/>
    </source>
</evidence>
<feature type="transmembrane region" description="Helical" evidence="1">
    <location>
        <begin position="229"/>
        <end position="250"/>
    </location>
</feature>
<dbReference type="InterPro" id="IPR006121">
    <property type="entry name" value="HMA_dom"/>
</dbReference>
<dbReference type="SUPFAM" id="SSF55008">
    <property type="entry name" value="HMA, heavy metal-associated domain"/>
    <property type="match status" value="1"/>
</dbReference>
<dbReference type="EMBL" id="MHLI01000019">
    <property type="protein sequence ID" value="OGZ04859.1"/>
    <property type="molecule type" value="Genomic_DNA"/>
</dbReference>
<dbReference type="CDD" id="cd00371">
    <property type="entry name" value="HMA"/>
    <property type="match status" value="1"/>
</dbReference>
<sequence>MTIHILHVSGTHCPSCKILIEDILGEQPDVARVNVDLAKQVVTIEGDISDDAEQIASRFSALLTPHNYRLTTEREVSATGHGTTLLAVLIGAVVLALFVLLQRSGLLNLGFEGGLTPSTAFMIGVVASLSTCLAVVGGLVLSLSARIAKDVSSVRPFLFFHVGRMSGFAVLGGVLGVIGAGLSLSGGVATVLGIVAALVMIMLGFNLLDIFHFARRFQLVLPKGIFDRLSAIEGGFLAPFLVGMGTFFLPCGFTQAMQIAALSSGSFMDGLSIMGMFALGTLPMLALLSFGSFSFAQSRFAPLFFKTAGVVVIGFGCFALSASLASLGYIRPLFNI</sequence>
<feature type="transmembrane region" description="Helical" evidence="1">
    <location>
        <begin position="188"/>
        <end position="208"/>
    </location>
</feature>
<keyword evidence="1" id="KW-0812">Transmembrane</keyword>
<evidence type="ECO:0000313" key="4">
    <source>
        <dbReference type="Proteomes" id="UP000177122"/>
    </source>
</evidence>
<dbReference type="InterPro" id="IPR036163">
    <property type="entry name" value="HMA_dom_sf"/>
</dbReference>
<dbReference type="Pfam" id="PF00403">
    <property type="entry name" value="HMA"/>
    <property type="match status" value="1"/>
</dbReference>
<dbReference type="PANTHER" id="PTHR42208:SF1">
    <property type="entry name" value="HEAVY METAL TRANSPORTER"/>
    <property type="match status" value="1"/>
</dbReference>
<evidence type="ECO:0000256" key="1">
    <source>
        <dbReference type="SAM" id="Phobius"/>
    </source>
</evidence>
<keyword evidence="1" id="KW-0472">Membrane</keyword>
<organism evidence="3 4">
    <name type="scientific">Candidatus Lloydbacteria bacterium RIFCSPHIGHO2_01_FULL_49_22</name>
    <dbReference type="NCBI Taxonomy" id="1798658"/>
    <lineage>
        <taxon>Bacteria</taxon>
        <taxon>Candidatus Lloydiibacteriota</taxon>
    </lineage>
</organism>
<dbReference type="PANTHER" id="PTHR42208">
    <property type="entry name" value="HEAVY METAL TRANSPORTER-RELATED"/>
    <property type="match status" value="1"/>
</dbReference>
<dbReference type="Proteomes" id="UP000177122">
    <property type="component" value="Unassembled WGS sequence"/>
</dbReference>
<name>A0A1G2CTZ7_9BACT</name>
<feature type="transmembrane region" description="Helical" evidence="1">
    <location>
        <begin position="157"/>
        <end position="182"/>
    </location>
</feature>
<accession>A0A1G2CTZ7</accession>
<dbReference type="InterPro" id="IPR039447">
    <property type="entry name" value="UreH-like_TM_dom"/>
</dbReference>
<dbReference type="GO" id="GO:0046872">
    <property type="term" value="F:metal ion binding"/>
    <property type="evidence" value="ECO:0007669"/>
    <property type="project" value="InterPro"/>
</dbReference>
<comment type="caution">
    <text evidence="3">The sequence shown here is derived from an EMBL/GenBank/DDBJ whole genome shotgun (WGS) entry which is preliminary data.</text>
</comment>
<evidence type="ECO:0000259" key="2">
    <source>
        <dbReference type="PROSITE" id="PS50846"/>
    </source>
</evidence>
<dbReference type="AlphaFoldDB" id="A0A1G2CTZ7"/>
<feature type="transmembrane region" description="Helical" evidence="1">
    <location>
        <begin position="83"/>
        <end position="101"/>
    </location>
</feature>
<reference evidence="3 4" key="1">
    <citation type="journal article" date="2016" name="Nat. Commun.">
        <title>Thousands of microbial genomes shed light on interconnected biogeochemical processes in an aquifer system.</title>
        <authorList>
            <person name="Anantharaman K."/>
            <person name="Brown C.T."/>
            <person name="Hug L.A."/>
            <person name="Sharon I."/>
            <person name="Castelle C.J."/>
            <person name="Probst A.J."/>
            <person name="Thomas B.C."/>
            <person name="Singh A."/>
            <person name="Wilkins M.J."/>
            <person name="Karaoz U."/>
            <person name="Brodie E.L."/>
            <person name="Williams K.H."/>
            <person name="Hubbard S.S."/>
            <person name="Banfield J.F."/>
        </authorList>
    </citation>
    <scope>NUCLEOTIDE SEQUENCE [LARGE SCALE GENOMIC DNA]</scope>
</reference>
<protein>
    <recommendedName>
        <fullName evidence="2">HMA domain-containing protein</fullName>
    </recommendedName>
</protein>
<dbReference type="PROSITE" id="PS50846">
    <property type="entry name" value="HMA_2"/>
    <property type="match status" value="1"/>
</dbReference>
<feature type="transmembrane region" description="Helical" evidence="1">
    <location>
        <begin position="303"/>
        <end position="330"/>
    </location>
</feature>
<dbReference type="Gene3D" id="3.30.70.100">
    <property type="match status" value="1"/>
</dbReference>
<proteinExistence type="predicted"/>
<feature type="transmembrane region" description="Helical" evidence="1">
    <location>
        <begin position="270"/>
        <end position="291"/>
    </location>
</feature>